<evidence type="ECO:0000313" key="4">
    <source>
        <dbReference type="EnsemblPlants" id="KQJ86336"/>
    </source>
</evidence>
<reference evidence="3 4" key="1">
    <citation type="journal article" date="2010" name="Nature">
        <title>Genome sequencing and analysis of the model grass Brachypodium distachyon.</title>
        <authorList>
            <consortium name="International Brachypodium Initiative"/>
        </authorList>
    </citation>
    <scope>NUCLEOTIDE SEQUENCE [LARGE SCALE GENOMIC DNA]</scope>
    <source>
        <strain evidence="3 4">Bd21</strain>
    </source>
</reference>
<gene>
    <name evidence="3" type="ORF">BRADI_4g04781v3</name>
</gene>
<dbReference type="STRING" id="15368.A0A0Q3IJE5"/>
<dbReference type="EMBL" id="CM000883">
    <property type="protein sequence ID" value="KQJ86336.1"/>
    <property type="molecule type" value="Genomic_DNA"/>
</dbReference>
<dbReference type="ExpressionAtlas" id="A0A0Q3IJE5">
    <property type="expression patterns" value="baseline"/>
</dbReference>
<evidence type="ECO:0000313" key="5">
    <source>
        <dbReference type="Proteomes" id="UP000008810"/>
    </source>
</evidence>
<dbReference type="Pfam" id="PF13365">
    <property type="entry name" value="Trypsin_2"/>
    <property type="match status" value="1"/>
</dbReference>
<dbReference type="SUPFAM" id="SSF50494">
    <property type="entry name" value="Trypsin-like serine proteases"/>
    <property type="match status" value="1"/>
</dbReference>
<dbReference type="InterPro" id="IPR001478">
    <property type="entry name" value="PDZ"/>
</dbReference>
<dbReference type="PRINTS" id="PR00834">
    <property type="entry name" value="PROTEASES2C"/>
</dbReference>
<dbReference type="Gramene" id="KQJ86336">
    <property type="protein sequence ID" value="KQJ86336"/>
    <property type="gene ID" value="BRADI_4g04781v3"/>
</dbReference>
<dbReference type="SUPFAM" id="SSF50156">
    <property type="entry name" value="PDZ domain-like"/>
    <property type="match status" value="1"/>
</dbReference>
<sequence length="305" mass="34406">GKPLKRCSGFWIDWDEESKTRTALTTAHLIRTKTSPTNNIWSGGEEYASHANVTVHLLDGTSTEGQLLYHQPHYDVAFVRVRVDKPVQLPSVNEEVKLVQDFFRLGRDNMLDLRITYGRAVYQNPNTYQRSHNMYFDCAGPVIDLEGKVVGMSNVSSRRTFIPSSILLRCLDLWKKYEYKYIPRPQLGMTFKAIKLLEPAHVDKIWRMCNIDDGLVVQEVSKGSHAEKFGIQIGDIIERCNGECVSTTVELENMLMSICKCSSDDLNGLNVEVNVSVGVFHTLKKHRTVGELAADVSDLGEVIIA</sequence>
<comment type="similarity">
    <text evidence="1">Belongs to the peptidase S1C family.</text>
</comment>
<dbReference type="Proteomes" id="UP000008810">
    <property type="component" value="Chromosome 4"/>
</dbReference>
<dbReference type="GO" id="GO:0004252">
    <property type="term" value="F:serine-type endopeptidase activity"/>
    <property type="evidence" value="ECO:0007669"/>
    <property type="project" value="InterPro"/>
</dbReference>
<dbReference type="GO" id="GO:0006508">
    <property type="term" value="P:proteolysis"/>
    <property type="evidence" value="ECO:0007669"/>
    <property type="project" value="InterPro"/>
</dbReference>
<organism evidence="3">
    <name type="scientific">Brachypodium distachyon</name>
    <name type="common">Purple false brome</name>
    <name type="synonym">Trachynia distachya</name>
    <dbReference type="NCBI Taxonomy" id="15368"/>
    <lineage>
        <taxon>Eukaryota</taxon>
        <taxon>Viridiplantae</taxon>
        <taxon>Streptophyta</taxon>
        <taxon>Embryophyta</taxon>
        <taxon>Tracheophyta</taxon>
        <taxon>Spermatophyta</taxon>
        <taxon>Magnoliopsida</taxon>
        <taxon>Liliopsida</taxon>
        <taxon>Poales</taxon>
        <taxon>Poaceae</taxon>
        <taxon>BOP clade</taxon>
        <taxon>Pooideae</taxon>
        <taxon>Stipodae</taxon>
        <taxon>Brachypodieae</taxon>
        <taxon>Brachypodium</taxon>
    </lineage>
</organism>
<dbReference type="Gene3D" id="2.40.10.120">
    <property type="match status" value="1"/>
</dbReference>
<evidence type="ECO:0000259" key="2">
    <source>
        <dbReference type="Pfam" id="PF00595"/>
    </source>
</evidence>
<dbReference type="EnsemblPlants" id="KQJ86336">
    <property type="protein sequence ID" value="KQJ86336"/>
    <property type="gene ID" value="BRADI_4g04781v3"/>
</dbReference>
<keyword evidence="5" id="KW-1185">Reference proteome</keyword>
<dbReference type="Gene3D" id="2.30.42.10">
    <property type="match status" value="1"/>
</dbReference>
<dbReference type="PANTHER" id="PTHR47389:SF5">
    <property type="entry name" value="OS09G0436700 PROTEIN"/>
    <property type="match status" value="1"/>
</dbReference>
<evidence type="ECO:0000256" key="1">
    <source>
        <dbReference type="ARBA" id="ARBA00010541"/>
    </source>
</evidence>
<dbReference type="InParanoid" id="A0A0Q3IJE5"/>
<dbReference type="InterPro" id="IPR036034">
    <property type="entry name" value="PDZ_sf"/>
</dbReference>
<reference evidence="4" key="3">
    <citation type="submission" date="2018-08" db="UniProtKB">
        <authorList>
            <consortium name="EnsemblPlants"/>
        </authorList>
    </citation>
    <scope>IDENTIFICATION</scope>
    <source>
        <strain evidence="4">cv. Bd21</strain>
    </source>
</reference>
<dbReference type="Pfam" id="PF00595">
    <property type="entry name" value="PDZ"/>
    <property type="match status" value="1"/>
</dbReference>
<name>A0A0Q3IJE5_BRADI</name>
<dbReference type="InterPro" id="IPR009003">
    <property type="entry name" value="Peptidase_S1_PA"/>
</dbReference>
<protein>
    <recommendedName>
        <fullName evidence="2">PDZ domain-containing protein</fullName>
    </recommendedName>
</protein>
<reference evidence="3" key="2">
    <citation type="submission" date="2017-06" db="EMBL/GenBank/DDBJ databases">
        <title>WGS assembly of Brachypodium distachyon.</title>
        <authorList>
            <consortium name="The International Brachypodium Initiative"/>
            <person name="Lucas S."/>
            <person name="Harmon-Smith M."/>
            <person name="Lail K."/>
            <person name="Tice H."/>
            <person name="Grimwood J."/>
            <person name="Bruce D."/>
            <person name="Barry K."/>
            <person name="Shu S."/>
            <person name="Lindquist E."/>
            <person name="Wang M."/>
            <person name="Pitluck S."/>
            <person name="Vogel J.P."/>
            <person name="Garvin D.F."/>
            <person name="Mockler T.C."/>
            <person name="Schmutz J."/>
            <person name="Rokhsar D."/>
            <person name="Bevan M.W."/>
        </authorList>
    </citation>
    <scope>NUCLEOTIDE SEQUENCE</scope>
    <source>
        <strain evidence="3">Bd21</strain>
    </source>
</reference>
<feature type="domain" description="PDZ" evidence="2">
    <location>
        <begin position="212"/>
        <end position="255"/>
    </location>
</feature>
<dbReference type="AlphaFoldDB" id="A0A0Q3IJE5"/>
<proteinExistence type="inferred from homology"/>
<dbReference type="PANTHER" id="PTHR47389">
    <property type="entry name" value="OS09G0436400 PROTEIN"/>
    <property type="match status" value="1"/>
</dbReference>
<dbReference type="InterPro" id="IPR001940">
    <property type="entry name" value="Peptidase_S1C"/>
</dbReference>
<evidence type="ECO:0000313" key="3">
    <source>
        <dbReference type="EMBL" id="KQJ86336.1"/>
    </source>
</evidence>
<feature type="non-terminal residue" evidence="3">
    <location>
        <position position="1"/>
    </location>
</feature>
<accession>A0A0Q3IJE5</accession>
<dbReference type="OrthoDB" id="646838at2759"/>